<evidence type="ECO:0000313" key="2">
    <source>
        <dbReference type="Proteomes" id="UP000664940"/>
    </source>
</evidence>
<proteinExistence type="predicted"/>
<evidence type="ECO:0000313" key="1">
    <source>
        <dbReference type="EMBL" id="KAF6088286.1"/>
    </source>
</evidence>
<gene>
    <name evidence="1" type="ORF">HJG60_008142</name>
</gene>
<protein>
    <submittedName>
        <fullName evidence="1">Uncharacterized protein</fullName>
    </submittedName>
</protein>
<sequence>MSRSFRGSMSSELGLSLPSSSGFLCSVFIFRPMASAPARAPGMYHVPAQEFQWEKGGLVSQGCRSNMEIESDWLWLGGWTRVRQTLLGAVDMELAPCYWLTLVCLEGLGYLSVFGKKENDPKSNSSCSVFT</sequence>
<organism evidence="1 2">
    <name type="scientific">Phyllostomus discolor</name>
    <name type="common">pale spear-nosed bat</name>
    <dbReference type="NCBI Taxonomy" id="89673"/>
    <lineage>
        <taxon>Eukaryota</taxon>
        <taxon>Metazoa</taxon>
        <taxon>Chordata</taxon>
        <taxon>Craniata</taxon>
        <taxon>Vertebrata</taxon>
        <taxon>Euteleostomi</taxon>
        <taxon>Mammalia</taxon>
        <taxon>Eutheria</taxon>
        <taxon>Laurasiatheria</taxon>
        <taxon>Chiroptera</taxon>
        <taxon>Yangochiroptera</taxon>
        <taxon>Phyllostomidae</taxon>
        <taxon>Phyllostominae</taxon>
        <taxon>Phyllostomus</taxon>
    </lineage>
</organism>
<comment type="caution">
    <text evidence="1">The sequence shown here is derived from an EMBL/GenBank/DDBJ whole genome shotgun (WGS) entry which is preliminary data.</text>
</comment>
<dbReference type="Proteomes" id="UP000664940">
    <property type="component" value="Unassembled WGS sequence"/>
</dbReference>
<dbReference type="EMBL" id="JABVXQ010000010">
    <property type="protein sequence ID" value="KAF6088286.1"/>
    <property type="molecule type" value="Genomic_DNA"/>
</dbReference>
<dbReference type="AlphaFoldDB" id="A0A834DQ23"/>
<name>A0A834DQ23_9CHIR</name>
<reference evidence="1 2" key="1">
    <citation type="journal article" date="2020" name="Nature">
        <title>Six reference-quality genomes reveal evolution of bat adaptations.</title>
        <authorList>
            <person name="Jebb D."/>
            <person name="Huang Z."/>
            <person name="Pippel M."/>
            <person name="Hughes G.M."/>
            <person name="Lavrichenko K."/>
            <person name="Devanna P."/>
            <person name="Winkler S."/>
            <person name="Jermiin L.S."/>
            <person name="Skirmuntt E.C."/>
            <person name="Katzourakis A."/>
            <person name="Burkitt-Gray L."/>
            <person name="Ray D.A."/>
            <person name="Sullivan K.A.M."/>
            <person name="Roscito J.G."/>
            <person name="Kirilenko B.M."/>
            <person name="Davalos L.M."/>
            <person name="Corthals A.P."/>
            <person name="Power M.L."/>
            <person name="Jones G."/>
            <person name="Ransome R.D."/>
            <person name="Dechmann D.K.N."/>
            <person name="Locatelli A.G."/>
            <person name="Puechmaille S.J."/>
            <person name="Fedrigo O."/>
            <person name="Jarvis E.D."/>
            <person name="Hiller M."/>
            <person name="Vernes S.C."/>
            <person name="Myers E.W."/>
            <person name="Teeling E.C."/>
        </authorList>
    </citation>
    <scope>NUCLEOTIDE SEQUENCE [LARGE SCALE GENOMIC DNA]</scope>
    <source>
        <strain evidence="1">Bat1K_MPI-CBG_1</strain>
    </source>
</reference>
<accession>A0A834DQ23</accession>